<feature type="compositionally biased region" description="Acidic residues" evidence="1">
    <location>
        <begin position="240"/>
        <end position="251"/>
    </location>
</feature>
<dbReference type="AlphaFoldDB" id="A0A3N4HKV1"/>
<feature type="compositionally biased region" description="Low complexity" evidence="1">
    <location>
        <begin position="345"/>
        <end position="354"/>
    </location>
</feature>
<organism evidence="2 3">
    <name type="scientific">Ascobolus immersus RN42</name>
    <dbReference type="NCBI Taxonomy" id="1160509"/>
    <lineage>
        <taxon>Eukaryota</taxon>
        <taxon>Fungi</taxon>
        <taxon>Dikarya</taxon>
        <taxon>Ascomycota</taxon>
        <taxon>Pezizomycotina</taxon>
        <taxon>Pezizomycetes</taxon>
        <taxon>Pezizales</taxon>
        <taxon>Ascobolaceae</taxon>
        <taxon>Ascobolus</taxon>
    </lineage>
</organism>
<evidence type="ECO:0000313" key="3">
    <source>
        <dbReference type="Proteomes" id="UP000275078"/>
    </source>
</evidence>
<sequence length="363" mass="40446">MAPDPEFNKPFICPLVLNDIHQMLPTPSAAYLLYMEREYQLDPPQNAQWSYCSVRRLPTGILADFQSPLRAMYRRVVVPPAQPTTVPPPPPQHQDVHLNTLMDLQDRLFRNVSQINQVRSVNATTSFRQFWETGVNSQRRTWLVPGRMWDDERFNLGNLRAPRHIRAVRTWDIGRWYSLGDFYGFRWRARGSLLPECRCEWAAYCGVTHFLPKELFRVQHGPAESGTVSPAPPSSPSDAMDSDDESSDDGDATMVGGGGNGGDEEDDESELSSGEGSGEDGEDDDGDIPVRDARAPSEAMRGVSMLNLSSQSLLEELQQQESSLPALAAPEQLSDEGKSKKRRAPTSSPHRSSSPPVPDVEVL</sequence>
<dbReference type="EMBL" id="ML119790">
    <property type="protein sequence ID" value="RPA74429.1"/>
    <property type="molecule type" value="Genomic_DNA"/>
</dbReference>
<feature type="compositionally biased region" description="Low complexity" evidence="1">
    <location>
        <begin position="308"/>
        <end position="324"/>
    </location>
</feature>
<keyword evidence="3" id="KW-1185">Reference proteome</keyword>
<gene>
    <name evidence="2" type="ORF">BJ508DRAFT_333075</name>
</gene>
<feature type="compositionally biased region" description="Acidic residues" evidence="1">
    <location>
        <begin position="277"/>
        <end position="287"/>
    </location>
</feature>
<evidence type="ECO:0000313" key="2">
    <source>
        <dbReference type="EMBL" id="RPA74429.1"/>
    </source>
</evidence>
<proteinExistence type="predicted"/>
<protein>
    <submittedName>
        <fullName evidence="2">Uncharacterized protein</fullName>
    </submittedName>
</protein>
<evidence type="ECO:0000256" key="1">
    <source>
        <dbReference type="SAM" id="MobiDB-lite"/>
    </source>
</evidence>
<dbReference type="Proteomes" id="UP000275078">
    <property type="component" value="Unassembled WGS sequence"/>
</dbReference>
<reference evidence="2 3" key="1">
    <citation type="journal article" date="2018" name="Nat. Ecol. Evol.">
        <title>Pezizomycetes genomes reveal the molecular basis of ectomycorrhizal truffle lifestyle.</title>
        <authorList>
            <person name="Murat C."/>
            <person name="Payen T."/>
            <person name="Noel B."/>
            <person name="Kuo A."/>
            <person name="Morin E."/>
            <person name="Chen J."/>
            <person name="Kohler A."/>
            <person name="Krizsan K."/>
            <person name="Balestrini R."/>
            <person name="Da Silva C."/>
            <person name="Montanini B."/>
            <person name="Hainaut M."/>
            <person name="Levati E."/>
            <person name="Barry K.W."/>
            <person name="Belfiori B."/>
            <person name="Cichocki N."/>
            <person name="Clum A."/>
            <person name="Dockter R.B."/>
            <person name="Fauchery L."/>
            <person name="Guy J."/>
            <person name="Iotti M."/>
            <person name="Le Tacon F."/>
            <person name="Lindquist E.A."/>
            <person name="Lipzen A."/>
            <person name="Malagnac F."/>
            <person name="Mello A."/>
            <person name="Molinier V."/>
            <person name="Miyauchi S."/>
            <person name="Poulain J."/>
            <person name="Riccioni C."/>
            <person name="Rubini A."/>
            <person name="Sitrit Y."/>
            <person name="Splivallo R."/>
            <person name="Traeger S."/>
            <person name="Wang M."/>
            <person name="Zifcakova L."/>
            <person name="Wipf D."/>
            <person name="Zambonelli A."/>
            <person name="Paolocci F."/>
            <person name="Nowrousian M."/>
            <person name="Ottonello S."/>
            <person name="Baldrian P."/>
            <person name="Spatafora J.W."/>
            <person name="Henrissat B."/>
            <person name="Nagy L.G."/>
            <person name="Aury J.M."/>
            <person name="Wincker P."/>
            <person name="Grigoriev I.V."/>
            <person name="Bonfante P."/>
            <person name="Martin F.M."/>
        </authorList>
    </citation>
    <scope>NUCLEOTIDE SEQUENCE [LARGE SCALE GENOMIC DNA]</scope>
    <source>
        <strain evidence="2 3">RN42</strain>
    </source>
</reference>
<name>A0A3N4HKV1_ASCIM</name>
<accession>A0A3N4HKV1</accession>
<feature type="region of interest" description="Disordered" evidence="1">
    <location>
        <begin position="221"/>
        <end position="363"/>
    </location>
</feature>